<dbReference type="InterPro" id="IPR023606">
    <property type="entry name" value="CoA-Trfase_III_dom_1_sf"/>
</dbReference>
<dbReference type="GO" id="GO:0008410">
    <property type="term" value="F:CoA-transferase activity"/>
    <property type="evidence" value="ECO:0007669"/>
    <property type="project" value="TreeGrafter"/>
</dbReference>
<dbReference type="InterPro" id="IPR044855">
    <property type="entry name" value="CoA-Trfase_III_dom3_sf"/>
</dbReference>
<sequence length="413" mass="44106">MTSLPKPLDGITVIDTTVALAGPYATLLLAGLGARVIKVENPLSPDPSRSNVPYLGKGGAHLMRDSDDDISISALNRLRNKQGVTLNLKHADGKRIFGELLRQADVVVENFSHGTMEKLGVGYSFAREVNPRIVYCSITGFGAQGEPGSGKAMDAIIQALSGVMHTSGAPEDPPIRVGFPLADLSAPLFGVIGILAALFQARSTGIGQHVDVSMLGVLTSMVATEPYDILERFGIPMRTGQTVPRLAPFGVYRTRDGHVAVCAPTDTFARGVFAAMDQAGLANDARFVTRDLRVQNVAALEALIEPWALSLAAQDMVDRLARNGVPAAVVRDPSAAVRDPLLLERGETVRLSHPKFGQTDEVYGPGLPIRFSESASGFDQPPPGLGEHNQAIYGDLLGYRQDEIERLQQQGVI</sequence>
<dbReference type="RefSeq" id="WP_420245138.1">
    <property type="nucleotide sequence ID" value="NZ_BOPV01000001.1"/>
</dbReference>
<dbReference type="InterPro" id="IPR003673">
    <property type="entry name" value="CoA-Trfase_fam_III"/>
</dbReference>
<dbReference type="Pfam" id="PF02515">
    <property type="entry name" value="CoA_transf_3"/>
    <property type="match status" value="1"/>
</dbReference>
<dbReference type="AlphaFoldDB" id="A0A8S8XG83"/>
<dbReference type="Gene3D" id="3.30.1540.10">
    <property type="entry name" value="formyl-coa transferase, domain 3"/>
    <property type="match status" value="1"/>
</dbReference>
<evidence type="ECO:0000256" key="1">
    <source>
        <dbReference type="ARBA" id="ARBA00022679"/>
    </source>
</evidence>
<proteinExistence type="predicted"/>
<keyword evidence="1 2" id="KW-0808">Transferase</keyword>
<name>A0A8S8XG83_9PROT</name>
<evidence type="ECO:0000313" key="3">
    <source>
        <dbReference type="Proteomes" id="UP000681075"/>
    </source>
</evidence>
<accession>A0A8S8XG83</accession>
<dbReference type="InterPro" id="IPR050483">
    <property type="entry name" value="CoA-transferase_III_domain"/>
</dbReference>
<reference evidence="2" key="1">
    <citation type="submission" date="2021-02" db="EMBL/GenBank/DDBJ databases">
        <title>Genome sequence of Rhodospirillales sp. strain TMPK1 isolated from soil.</title>
        <authorList>
            <person name="Nakai R."/>
            <person name="Kusada H."/>
            <person name="Tamaki H."/>
        </authorList>
    </citation>
    <scope>NUCLEOTIDE SEQUENCE</scope>
    <source>
        <strain evidence="2">TMPK1</strain>
    </source>
</reference>
<dbReference type="PANTHER" id="PTHR48207:SF3">
    <property type="entry name" value="SUCCINATE--HYDROXYMETHYLGLUTARATE COA-TRANSFERASE"/>
    <property type="match status" value="1"/>
</dbReference>
<dbReference type="PANTHER" id="PTHR48207">
    <property type="entry name" value="SUCCINATE--HYDROXYMETHYLGLUTARATE COA-TRANSFERASE"/>
    <property type="match status" value="1"/>
</dbReference>
<dbReference type="SUPFAM" id="SSF89796">
    <property type="entry name" value="CoA-transferase family III (CaiB/BaiF)"/>
    <property type="match status" value="1"/>
</dbReference>
<dbReference type="Proteomes" id="UP000681075">
    <property type="component" value="Unassembled WGS sequence"/>
</dbReference>
<protein>
    <submittedName>
        <fullName evidence="2">CoA transferase</fullName>
    </submittedName>
</protein>
<organism evidence="2 3">
    <name type="scientific">Roseiterribacter gracilis</name>
    <dbReference type="NCBI Taxonomy" id="2812848"/>
    <lineage>
        <taxon>Bacteria</taxon>
        <taxon>Pseudomonadati</taxon>
        <taxon>Pseudomonadota</taxon>
        <taxon>Alphaproteobacteria</taxon>
        <taxon>Rhodospirillales</taxon>
        <taxon>Roseiterribacteraceae</taxon>
        <taxon>Roseiterribacter</taxon>
    </lineage>
</organism>
<gene>
    <name evidence="2" type="ORF">TMPK1_38310</name>
</gene>
<comment type="caution">
    <text evidence="2">The sequence shown here is derived from an EMBL/GenBank/DDBJ whole genome shotgun (WGS) entry which is preliminary data.</text>
</comment>
<evidence type="ECO:0000313" key="2">
    <source>
        <dbReference type="EMBL" id="GIL41594.1"/>
    </source>
</evidence>
<keyword evidence="3" id="KW-1185">Reference proteome</keyword>
<dbReference type="EMBL" id="BOPV01000001">
    <property type="protein sequence ID" value="GIL41594.1"/>
    <property type="molecule type" value="Genomic_DNA"/>
</dbReference>
<dbReference type="Gene3D" id="3.40.50.10540">
    <property type="entry name" value="Crotonobetainyl-coa:carnitine coa-transferase, domain 1"/>
    <property type="match status" value="1"/>
</dbReference>